<gene>
    <name evidence="7" type="ORF">ACFOWE_14520</name>
</gene>
<dbReference type="CDD" id="cd01189">
    <property type="entry name" value="INT_ICEBs1_C_like"/>
    <property type="match status" value="1"/>
</dbReference>
<dbReference type="PROSITE" id="PS51898">
    <property type="entry name" value="TYR_RECOMBINASE"/>
    <property type="match status" value="1"/>
</dbReference>
<dbReference type="SUPFAM" id="SSF56349">
    <property type="entry name" value="DNA breaking-rejoining enzymes"/>
    <property type="match status" value="1"/>
</dbReference>
<dbReference type="InterPro" id="IPR002104">
    <property type="entry name" value="Integrase_catalytic"/>
</dbReference>
<dbReference type="PANTHER" id="PTHR30349:SF91">
    <property type="entry name" value="INTA PROTEIN"/>
    <property type="match status" value="1"/>
</dbReference>
<dbReference type="Gene3D" id="1.10.443.10">
    <property type="entry name" value="Intergrase catalytic core"/>
    <property type="match status" value="1"/>
</dbReference>
<evidence type="ECO:0000313" key="7">
    <source>
        <dbReference type="EMBL" id="MFC4059515.1"/>
    </source>
</evidence>
<organism evidence="7 8">
    <name type="scientific">Planomonospora corallina</name>
    <dbReference type="NCBI Taxonomy" id="1806052"/>
    <lineage>
        <taxon>Bacteria</taxon>
        <taxon>Bacillati</taxon>
        <taxon>Actinomycetota</taxon>
        <taxon>Actinomycetes</taxon>
        <taxon>Streptosporangiales</taxon>
        <taxon>Streptosporangiaceae</taxon>
        <taxon>Planomonospora</taxon>
    </lineage>
</organism>
<dbReference type="InterPro" id="IPR010998">
    <property type="entry name" value="Integrase_recombinase_N"/>
</dbReference>
<accession>A0ABV8I922</accession>
<keyword evidence="8" id="KW-1185">Reference proteome</keyword>
<dbReference type="Pfam" id="PF00589">
    <property type="entry name" value="Phage_integrase"/>
    <property type="match status" value="1"/>
</dbReference>
<name>A0ABV8I922_9ACTN</name>
<evidence type="ECO:0000259" key="6">
    <source>
        <dbReference type="PROSITE" id="PS51900"/>
    </source>
</evidence>
<dbReference type="PROSITE" id="PS51900">
    <property type="entry name" value="CB"/>
    <property type="match status" value="1"/>
</dbReference>
<dbReference type="InterPro" id="IPR050090">
    <property type="entry name" value="Tyrosine_recombinase_XerCD"/>
</dbReference>
<dbReference type="EMBL" id="JBHSBM010000017">
    <property type="protein sequence ID" value="MFC4059515.1"/>
    <property type="molecule type" value="Genomic_DNA"/>
</dbReference>
<dbReference type="InterPro" id="IPR044068">
    <property type="entry name" value="CB"/>
</dbReference>
<evidence type="ECO:0000256" key="2">
    <source>
        <dbReference type="ARBA" id="ARBA00023172"/>
    </source>
</evidence>
<dbReference type="PANTHER" id="PTHR30349">
    <property type="entry name" value="PHAGE INTEGRASE-RELATED"/>
    <property type="match status" value="1"/>
</dbReference>
<dbReference type="Gene3D" id="1.10.150.130">
    <property type="match status" value="1"/>
</dbReference>
<protein>
    <submittedName>
        <fullName evidence="7">Tyrosine-type recombinase/integrase</fullName>
    </submittedName>
</protein>
<dbReference type="InterPro" id="IPR013762">
    <property type="entry name" value="Integrase-like_cat_sf"/>
</dbReference>
<evidence type="ECO:0000313" key="8">
    <source>
        <dbReference type="Proteomes" id="UP001595850"/>
    </source>
</evidence>
<comment type="caution">
    <text evidence="7">The sequence shown here is derived from an EMBL/GenBank/DDBJ whole genome shotgun (WGS) entry which is preliminary data.</text>
</comment>
<dbReference type="InterPro" id="IPR011010">
    <property type="entry name" value="DNA_brk_join_enz"/>
</dbReference>
<feature type="region of interest" description="Disordered" evidence="4">
    <location>
        <begin position="296"/>
        <end position="315"/>
    </location>
</feature>
<evidence type="ECO:0000256" key="4">
    <source>
        <dbReference type="SAM" id="MobiDB-lite"/>
    </source>
</evidence>
<keyword evidence="1 3" id="KW-0238">DNA-binding</keyword>
<proteinExistence type="predicted"/>
<evidence type="ECO:0000259" key="5">
    <source>
        <dbReference type="PROSITE" id="PS51898"/>
    </source>
</evidence>
<evidence type="ECO:0000256" key="3">
    <source>
        <dbReference type="PROSITE-ProRule" id="PRU01248"/>
    </source>
</evidence>
<reference evidence="8" key="1">
    <citation type="journal article" date="2019" name="Int. J. Syst. Evol. Microbiol.">
        <title>The Global Catalogue of Microorganisms (GCM) 10K type strain sequencing project: providing services to taxonomists for standard genome sequencing and annotation.</title>
        <authorList>
            <consortium name="The Broad Institute Genomics Platform"/>
            <consortium name="The Broad Institute Genome Sequencing Center for Infectious Disease"/>
            <person name="Wu L."/>
            <person name="Ma J."/>
        </authorList>
    </citation>
    <scope>NUCLEOTIDE SEQUENCE [LARGE SCALE GENOMIC DNA]</scope>
    <source>
        <strain evidence="8">TBRC 4489</strain>
    </source>
</reference>
<evidence type="ECO:0000256" key="1">
    <source>
        <dbReference type="ARBA" id="ARBA00023125"/>
    </source>
</evidence>
<feature type="domain" description="Tyr recombinase" evidence="5">
    <location>
        <begin position="236"/>
        <end position="469"/>
    </location>
</feature>
<keyword evidence="2" id="KW-0233">DNA recombination</keyword>
<dbReference type="RefSeq" id="WP_377287862.1">
    <property type="nucleotide sequence ID" value="NZ_JBHSBM010000017.1"/>
</dbReference>
<dbReference type="Proteomes" id="UP001595850">
    <property type="component" value="Unassembled WGS sequence"/>
</dbReference>
<sequence length="482" mass="54054">MKGSTFKRCGCRNPATGRQYGPGCPKLRRRDHGSWWARYDLPRGADGRRRQEKIGPYATRAEAEAALAEAVDGANKGTNHGVNRQTFGDYLDQWIAGKAWLSENTRTGYLTHIRLYYRPGLGHVRMSDLRDHHFEELYAAMRQIGRLADGVRPSPMLRRLLEARTETQQARRPLSASRIKRIHATATSALNSAVRRKRIPFNPAEHIELVPPRRRRPLVWTAERIERWQQTGRRPAPVMVWTPQQTGAFLDFVADDALYALWHLLAYRPLRRGEVAGLPWSDVDLAAGTLLVRETNPGHVTGDEDGWDDPKSDAGERTVTLDDQTVQVLRACKKRQSELRLALGDGWVDSGRVFTKETGEPLSPDGISQRFDRFLTRHAVIRRRHAEDGWSVERLARAHAVPERAVLTALAAPLPPIRLHDLRHGAASLMLAAGVDINVVKEECGHATAAFTRDFYQHVFPEVAKAAAEAVAAIVPRSALGK</sequence>
<feature type="domain" description="Core-binding (CB)" evidence="6">
    <location>
        <begin position="85"/>
        <end position="194"/>
    </location>
</feature>